<feature type="compositionally biased region" description="Low complexity" evidence="6">
    <location>
        <begin position="136"/>
        <end position="156"/>
    </location>
</feature>
<feature type="compositionally biased region" description="Polar residues" evidence="6">
    <location>
        <begin position="233"/>
        <end position="245"/>
    </location>
</feature>
<dbReference type="PANTHER" id="PTHR47078">
    <property type="entry name" value="CYTOSKELETON-ASSOCIATED PROTEIN 2-LIKE"/>
    <property type="match status" value="1"/>
</dbReference>
<dbReference type="GO" id="GO:0005813">
    <property type="term" value="C:centrosome"/>
    <property type="evidence" value="ECO:0007669"/>
    <property type="project" value="Ensembl"/>
</dbReference>
<evidence type="ECO:0000256" key="2">
    <source>
        <dbReference type="ARBA" id="ARBA00009468"/>
    </source>
</evidence>
<evidence type="ECO:0000313" key="8">
    <source>
        <dbReference type="Ensembl" id="ENSCGRP00001008271.1"/>
    </source>
</evidence>
<keyword evidence="10" id="KW-1185">Reference proteome</keyword>
<evidence type="ECO:0000256" key="4">
    <source>
        <dbReference type="ARBA" id="ARBA00022553"/>
    </source>
</evidence>
<feature type="compositionally biased region" description="Polar residues" evidence="6">
    <location>
        <begin position="339"/>
        <end position="350"/>
    </location>
</feature>
<reference evidence="11" key="3">
    <citation type="submission" date="2025-04" db="UniProtKB">
        <authorList>
            <consortium name="RefSeq"/>
        </authorList>
    </citation>
    <scope>IDENTIFICATION</scope>
    <source>
        <strain evidence="11">17A/GY</strain>
        <tissue evidence="11">Liver</tissue>
    </source>
</reference>
<feature type="domain" description="Cytoskeleton-associated protein 2 C-terminal" evidence="7">
    <location>
        <begin position="480"/>
        <end position="658"/>
    </location>
</feature>
<name>A0A8C2QFQ2_CRIGR</name>
<dbReference type="OrthoDB" id="6288182at2759"/>
<evidence type="ECO:0000256" key="5">
    <source>
        <dbReference type="ARBA" id="ARBA00023212"/>
    </source>
</evidence>
<evidence type="ECO:0000259" key="7">
    <source>
        <dbReference type="Pfam" id="PF15297"/>
    </source>
</evidence>
<reference evidence="10" key="2">
    <citation type="journal article" date="2020" name="Biotechnol. Bioeng.">
        <title>Chromosome-scale scaffolds for the Chinese hamster reference genome assembly to facilitate the study of the CHO epigenome.</title>
        <authorList>
            <person name="Hilliard W."/>
            <person name="MacDonald M."/>
            <person name="Lee K.H."/>
        </authorList>
    </citation>
    <scope>NUCLEOTIDE SEQUENCE [LARGE SCALE GENOMIC DNA]</scope>
    <source>
        <strain evidence="10">17A/GY</strain>
    </source>
</reference>
<keyword evidence="4" id="KW-0597">Phosphoprotein</keyword>
<evidence type="ECO:0000313" key="9">
    <source>
        <dbReference type="Proteomes" id="UP000694386"/>
    </source>
</evidence>
<keyword evidence="3" id="KW-0963">Cytoplasm</keyword>
<dbReference type="InterPro" id="IPR052855">
    <property type="entry name" value="CKAP2-like"/>
</dbReference>
<feature type="region of interest" description="Disordered" evidence="6">
    <location>
        <begin position="219"/>
        <end position="246"/>
    </location>
</feature>
<comment type="similarity">
    <text evidence="2">Belongs to the CKAP2 family.</text>
</comment>
<feature type="region of interest" description="Disordered" evidence="6">
    <location>
        <begin position="339"/>
        <end position="372"/>
    </location>
</feature>
<dbReference type="AlphaFoldDB" id="A0A8C2QFQ2"/>
<proteinExistence type="inferred from homology"/>
<dbReference type="Ensembl" id="ENSCGRT00001012389.1">
    <property type="protein sequence ID" value="ENSCGRP00001008271.1"/>
    <property type="gene ID" value="ENSCGRG00001010583.1"/>
</dbReference>
<dbReference type="GO" id="GO:0072686">
    <property type="term" value="C:mitotic spindle"/>
    <property type="evidence" value="ECO:0007669"/>
    <property type="project" value="Ensembl"/>
</dbReference>
<dbReference type="KEGG" id="cge:100754478"/>
<dbReference type="GO" id="GO:0005929">
    <property type="term" value="C:cilium"/>
    <property type="evidence" value="ECO:0007669"/>
    <property type="project" value="Ensembl"/>
</dbReference>
<dbReference type="PANTHER" id="PTHR47078:SF1">
    <property type="entry name" value="CYTOSKELETON-ASSOCIATED PROTEIN 2-LIKE"/>
    <property type="match status" value="1"/>
</dbReference>
<evidence type="ECO:0000256" key="3">
    <source>
        <dbReference type="ARBA" id="ARBA00022490"/>
    </source>
</evidence>
<evidence type="ECO:0000313" key="10">
    <source>
        <dbReference type="Proteomes" id="UP001108280"/>
    </source>
</evidence>
<feature type="region of interest" description="Disordered" evidence="6">
    <location>
        <begin position="458"/>
        <end position="492"/>
    </location>
</feature>
<feature type="region of interest" description="Disordered" evidence="6">
    <location>
        <begin position="52"/>
        <end position="195"/>
    </location>
</feature>
<dbReference type="GeneTree" id="ENSGT00530000063691"/>
<dbReference type="GO" id="GO:0005829">
    <property type="term" value="C:cytosol"/>
    <property type="evidence" value="ECO:0007669"/>
    <property type="project" value="Ensembl"/>
</dbReference>
<dbReference type="Pfam" id="PF15297">
    <property type="entry name" value="CKAP2_C"/>
    <property type="match status" value="2"/>
</dbReference>
<comment type="subcellular location">
    <subcellularLocation>
        <location evidence="1">Cytoplasm</location>
        <location evidence="1">Cytoskeleton</location>
    </subcellularLocation>
</comment>
<feature type="compositionally biased region" description="Polar residues" evidence="6">
    <location>
        <begin position="464"/>
        <end position="480"/>
    </location>
</feature>
<evidence type="ECO:0000256" key="1">
    <source>
        <dbReference type="ARBA" id="ARBA00004245"/>
    </source>
</evidence>
<evidence type="ECO:0000313" key="11">
    <source>
        <dbReference type="RefSeq" id="XP_027277633.1"/>
    </source>
</evidence>
<feature type="domain" description="Cytoskeleton-associated protein 2 C-terminal" evidence="7">
    <location>
        <begin position="706"/>
        <end position="762"/>
    </location>
</feature>
<keyword evidence="5" id="KW-0206">Cytoskeleton</keyword>
<dbReference type="RefSeq" id="XP_027277633.1">
    <property type="nucleotide sequence ID" value="XM_027421832.2"/>
</dbReference>
<protein>
    <submittedName>
        <fullName evidence="8">Cytoskeleton associated protein 2-like</fullName>
    </submittedName>
    <submittedName>
        <fullName evidence="11">Cytoskeleton-associated protein 2-like isoform X2</fullName>
    </submittedName>
</protein>
<sequence>MGASGRARVLVPEQGAPFEGRNCQGSVMVGPGPAASAAAEERWRKLQEYLAAKGKLKDPNAKPYLKTKYNCPKQPSSKHTSGPKNDVSSHVVLPVKTTRSINIKPQTKPANNTRSQKPELELPKLPGKGLTSRCFSSNSDCKQSSQSQQQHRAASSTIGLSKKPRRSPGTQKLESKKQQQAHQGNAEGTHPVAGTHVRNQSLKGFLDEVNKENVRQTLLEPGKPVPDLHPISKPNTGSYNQTQKSLAPKQILSKSSVNRTVLKDRANKQFVRNTQISTQAVKSQHLSTDADFARPREKPRQTILSQFTPAHNKTLTSKKSVVKDTQDVKVNRIKYGRPNETTVQSHPTTEQKVKLTKSGSHPSLLHGGQNNRRPAIKQNQKTVQPCLDPRTSRILHNSRAVSQRPNLTAGKVILSTPSIRANKIQNNKNGNIFQPKAQTLDFKFKKVLPQSQFLNKTAPKIQAGTATTSRNGAPSASQTHPRVKKTEVEDRRKQLEEWQKSKGKSYKRPPMKLKAKRKIIEEMNISFWKSIEREEEEQEEKKAQLELSSKINNTLTECLRLTEEGVFPNEIFNILSSIPEAEKFSKFWVCKAKLLASKGTFDAIGLYEEAIKNGAAPMQELLEILNIPQDPSRSTEAVTSGSSAAGTNVTSVEELAKEDDSGQPCLPLTEREQIVATPQITAEEWDNPGIKLQIAPVPRICGVPEVQDMKLITPVRRSARIEQAVTRYPEMLQEHNVVVASLNELLEVDKTEYFVFRENEALPVTLGFEILES</sequence>
<dbReference type="GeneID" id="100754478"/>
<feature type="compositionally biased region" description="Polar residues" evidence="6">
    <location>
        <begin position="73"/>
        <end position="88"/>
    </location>
</feature>
<evidence type="ECO:0000256" key="6">
    <source>
        <dbReference type="SAM" id="MobiDB-lite"/>
    </source>
</evidence>
<gene>
    <name evidence="8 11" type="primary">Ckap2l</name>
</gene>
<reference evidence="8" key="4">
    <citation type="submission" date="2025-05" db="UniProtKB">
        <authorList>
            <consortium name="Ensembl"/>
        </authorList>
    </citation>
    <scope>IDENTIFICATION</scope>
</reference>
<dbReference type="Proteomes" id="UP001108280">
    <property type="component" value="Chromosome 6"/>
</dbReference>
<dbReference type="CTD" id="150468"/>
<accession>A0A8C2QFQ2</accession>
<feature type="compositionally biased region" description="Polar residues" evidence="6">
    <location>
        <begin position="168"/>
        <end position="183"/>
    </location>
</feature>
<organism evidence="8 9">
    <name type="scientific">Cricetulus griseus</name>
    <name type="common">Chinese hamster</name>
    <name type="synonym">Cricetulus barabensis griseus</name>
    <dbReference type="NCBI Taxonomy" id="10029"/>
    <lineage>
        <taxon>Eukaryota</taxon>
        <taxon>Metazoa</taxon>
        <taxon>Chordata</taxon>
        <taxon>Craniata</taxon>
        <taxon>Vertebrata</taxon>
        <taxon>Euteleostomi</taxon>
        <taxon>Mammalia</taxon>
        <taxon>Eutheria</taxon>
        <taxon>Euarchontoglires</taxon>
        <taxon>Glires</taxon>
        <taxon>Rodentia</taxon>
        <taxon>Myomorpha</taxon>
        <taxon>Muroidea</taxon>
        <taxon>Cricetidae</taxon>
        <taxon>Cricetinae</taxon>
        <taxon>Cricetulus</taxon>
    </lineage>
</organism>
<dbReference type="InterPro" id="IPR029197">
    <property type="entry name" value="CKAP2_C"/>
</dbReference>
<reference evidence="10" key="1">
    <citation type="journal article" date="2018" name="Biotechnol. Bioeng.">
        <title>A reference genome of the Chinese hamster based on a hybrid assembly strategy.</title>
        <authorList>
            <person name="Rupp O."/>
            <person name="MacDonald M.L."/>
            <person name="Li S."/>
            <person name="Dhiman H."/>
            <person name="Polson S."/>
            <person name="Griep S."/>
            <person name="Heffner K."/>
            <person name="Hernandez I."/>
            <person name="Brinkrolf K."/>
            <person name="Jadhav V."/>
            <person name="Samoudi M."/>
            <person name="Hao H."/>
            <person name="Kingham B."/>
            <person name="Goesmann A."/>
            <person name="Betenbaugh M.J."/>
            <person name="Lewis N.E."/>
            <person name="Borth N."/>
            <person name="Lee K.H."/>
        </authorList>
    </citation>
    <scope>NUCLEOTIDE SEQUENCE [LARGE SCALE GENOMIC DNA]</scope>
    <source>
        <strain evidence="10">17A/GY</strain>
    </source>
</reference>
<feature type="compositionally biased region" description="Polar residues" evidence="6">
    <location>
        <begin position="97"/>
        <end position="115"/>
    </location>
</feature>
<dbReference type="Proteomes" id="UP000694386">
    <property type="component" value="Unplaced"/>
</dbReference>